<feature type="domain" description="TonB-dependent receptor-like beta-barrel" evidence="11">
    <location>
        <begin position="459"/>
        <end position="994"/>
    </location>
</feature>
<evidence type="ECO:0000256" key="7">
    <source>
        <dbReference type="ARBA" id="ARBA00023237"/>
    </source>
</evidence>
<dbReference type="EMBL" id="JAVRHU010000001">
    <property type="protein sequence ID" value="MDT0620094.1"/>
    <property type="molecule type" value="Genomic_DNA"/>
</dbReference>
<feature type="signal peptide" evidence="10">
    <location>
        <begin position="1"/>
        <end position="23"/>
    </location>
</feature>
<evidence type="ECO:0000256" key="2">
    <source>
        <dbReference type="ARBA" id="ARBA00022448"/>
    </source>
</evidence>
<comment type="subcellular location">
    <subcellularLocation>
        <location evidence="1 8">Cell outer membrane</location>
        <topology evidence="1 8">Multi-pass membrane protein</topology>
    </subcellularLocation>
</comment>
<gene>
    <name evidence="13" type="ORF">RM520_00575</name>
</gene>
<dbReference type="Pfam" id="PF07715">
    <property type="entry name" value="Plug"/>
    <property type="match status" value="1"/>
</dbReference>
<dbReference type="InterPro" id="IPR039426">
    <property type="entry name" value="TonB-dep_rcpt-like"/>
</dbReference>
<keyword evidence="3 8" id="KW-1134">Transmembrane beta strand</keyword>
<feature type="domain" description="TonB-dependent receptor plug" evidence="12">
    <location>
        <begin position="114"/>
        <end position="239"/>
    </location>
</feature>
<keyword evidence="7 8" id="KW-0998">Cell outer membrane</keyword>
<name>A0ABU3BC96_9FLAO</name>
<feature type="chain" id="PRO_5047297743" evidence="10">
    <location>
        <begin position="24"/>
        <end position="1042"/>
    </location>
</feature>
<organism evidence="13 14">
    <name type="scientific">Croceitalea vernalis</name>
    <dbReference type="NCBI Taxonomy" id="3075599"/>
    <lineage>
        <taxon>Bacteria</taxon>
        <taxon>Pseudomonadati</taxon>
        <taxon>Bacteroidota</taxon>
        <taxon>Flavobacteriia</taxon>
        <taxon>Flavobacteriales</taxon>
        <taxon>Flavobacteriaceae</taxon>
        <taxon>Croceitalea</taxon>
    </lineage>
</organism>
<evidence type="ECO:0000256" key="4">
    <source>
        <dbReference type="ARBA" id="ARBA00022692"/>
    </source>
</evidence>
<evidence type="ECO:0000256" key="3">
    <source>
        <dbReference type="ARBA" id="ARBA00022452"/>
    </source>
</evidence>
<keyword evidence="14" id="KW-1185">Reference proteome</keyword>
<dbReference type="Gene3D" id="2.60.40.1120">
    <property type="entry name" value="Carboxypeptidase-like, regulatory domain"/>
    <property type="match status" value="1"/>
</dbReference>
<proteinExistence type="inferred from homology"/>
<dbReference type="SUPFAM" id="SSF56935">
    <property type="entry name" value="Porins"/>
    <property type="match status" value="1"/>
</dbReference>
<dbReference type="PROSITE" id="PS52016">
    <property type="entry name" value="TONB_DEPENDENT_REC_3"/>
    <property type="match status" value="1"/>
</dbReference>
<dbReference type="Pfam" id="PF13715">
    <property type="entry name" value="CarbopepD_reg_2"/>
    <property type="match status" value="1"/>
</dbReference>
<dbReference type="Gene3D" id="2.170.130.10">
    <property type="entry name" value="TonB-dependent receptor, plug domain"/>
    <property type="match status" value="1"/>
</dbReference>
<comment type="caution">
    <text evidence="13">The sequence shown here is derived from an EMBL/GenBank/DDBJ whole genome shotgun (WGS) entry which is preliminary data.</text>
</comment>
<evidence type="ECO:0000313" key="14">
    <source>
        <dbReference type="Proteomes" id="UP001250662"/>
    </source>
</evidence>
<reference evidence="13 14" key="1">
    <citation type="submission" date="2023-09" db="EMBL/GenBank/DDBJ databases">
        <authorList>
            <person name="Rey-Velasco X."/>
        </authorList>
    </citation>
    <scope>NUCLEOTIDE SEQUENCE [LARGE SCALE GENOMIC DNA]</scope>
    <source>
        <strain evidence="13 14">P007</strain>
    </source>
</reference>
<keyword evidence="5 9" id="KW-0798">TonB box</keyword>
<dbReference type="NCBIfam" id="TIGR04057">
    <property type="entry name" value="SusC_RagA_signa"/>
    <property type="match status" value="1"/>
</dbReference>
<keyword evidence="4 8" id="KW-0812">Transmembrane</keyword>
<evidence type="ECO:0000256" key="6">
    <source>
        <dbReference type="ARBA" id="ARBA00023136"/>
    </source>
</evidence>
<protein>
    <submittedName>
        <fullName evidence="13">SusC/RagA family TonB-linked outer membrane protein</fullName>
    </submittedName>
</protein>
<dbReference type="RefSeq" id="WP_311386614.1">
    <property type="nucleotide sequence ID" value="NZ_JAVRHU010000001.1"/>
</dbReference>
<dbReference type="SUPFAM" id="SSF49464">
    <property type="entry name" value="Carboxypeptidase regulatory domain-like"/>
    <property type="match status" value="1"/>
</dbReference>
<dbReference type="InterPro" id="IPR023997">
    <property type="entry name" value="TonB-dep_OMP_SusC/RagA_CS"/>
</dbReference>
<dbReference type="InterPro" id="IPR036942">
    <property type="entry name" value="Beta-barrel_TonB_sf"/>
</dbReference>
<evidence type="ECO:0000259" key="11">
    <source>
        <dbReference type="Pfam" id="PF00593"/>
    </source>
</evidence>
<evidence type="ECO:0000256" key="9">
    <source>
        <dbReference type="RuleBase" id="RU003357"/>
    </source>
</evidence>
<evidence type="ECO:0000256" key="5">
    <source>
        <dbReference type="ARBA" id="ARBA00023077"/>
    </source>
</evidence>
<keyword evidence="10" id="KW-0732">Signal</keyword>
<dbReference type="InterPro" id="IPR023996">
    <property type="entry name" value="TonB-dep_OMP_SusC/RagA"/>
</dbReference>
<dbReference type="InterPro" id="IPR000531">
    <property type="entry name" value="Beta-barrel_TonB"/>
</dbReference>
<dbReference type="Proteomes" id="UP001250662">
    <property type="component" value="Unassembled WGS sequence"/>
</dbReference>
<accession>A0ABU3BC96</accession>
<keyword evidence="6 8" id="KW-0472">Membrane</keyword>
<keyword evidence="2 8" id="KW-0813">Transport</keyword>
<sequence length="1042" mass="111080">MKITLLKGLLLIGAFVCFGAAKAQTVSGTISDANGPLPGASVLVKGTTNGTQTDFDGNYTLNNVGDDATLVVSYIGFKTFETAVNGRSSINVTLEEDAQALDEVVIIGYGSTTVKDATGSVAAITSDEFNSGAIVAPEQLIQGKTAGVNIQQSSGEPGAGIQVNIRGSNSVRGNNNPLFVVDGVPLFGENTDAQGDTGNGGSDVGNPLNFLNPSDIESMSILKDASATAIYGSRGANGVIIITTKSGRAGSGGTWELSSNISVASPVRQFDLLNRDEYLSAVTQFGGNAAANDFGADTDWQEYILRSATSTNHNLAYSQNYGSGNVRATFGYQKQFGVIEKSEFERITGRVNWNQRFLDDKLTLAIQTSISRTNREQPPVAAGAGFRGDILGAAYSANPTWPANPGFDDGGGLTQPANYLNETQNITNTNRYLLNGSVNYAFTPELSGKVNLGYDVSDSENVSVLSSNLQNFNGIEGLGFGTFNSLERENSTLEVTLSYNKDLGNSNLDIVAGYAFQDFRTFGFNSQGRGFGTANLNEMGQDLVNTINGAQGVISGGYQQFAYGINSSGLVVNRLFPSPVTEILPFTFGRDVQSATFDQFDNTDELQSFFARVNYSINSKYLFTGTFRADGSSRFGPDNQYGYFPSGAFAWQMAEEDFIGDNVSTLKLRLSAGIVGNQAGLGYGNFVTRERFTGIGTQTSLEIFENNFGTAPVAFERTDLRWEETLNLNVGLDFGFNNDKFSGSLDVYSNTTNDLLLQLPPAFPSVSAFQFGNVDASVVNQGIELALGYDFIETDKASFSANFNIAYNQNEIQDFTGAINTGEINGPGLSGAFAQRFESGYSLFSYYMATFEGFDGEGNPIYTDIDGNGVGDPDADKSFVDKDGLPDVTAGLSLNASIGNWDVTTFFSGQFGFSVYNNTANALFNAGQIGTARNITQNVVTSGENPGASTAVSTRFLESGDFVRFQNATIGYNVPLSSDNALKSLRLSLTGQNLFLITDYSGIDPEVNVATATLGSGVPTRGIDWSAFPRPRTITFGINATF</sequence>
<evidence type="ECO:0000256" key="8">
    <source>
        <dbReference type="PROSITE-ProRule" id="PRU01360"/>
    </source>
</evidence>
<evidence type="ECO:0000313" key="13">
    <source>
        <dbReference type="EMBL" id="MDT0620094.1"/>
    </source>
</evidence>
<evidence type="ECO:0000259" key="12">
    <source>
        <dbReference type="Pfam" id="PF07715"/>
    </source>
</evidence>
<evidence type="ECO:0000256" key="10">
    <source>
        <dbReference type="SAM" id="SignalP"/>
    </source>
</evidence>
<dbReference type="Gene3D" id="2.40.170.20">
    <property type="entry name" value="TonB-dependent receptor, beta-barrel domain"/>
    <property type="match status" value="1"/>
</dbReference>
<dbReference type="NCBIfam" id="TIGR04056">
    <property type="entry name" value="OMP_RagA_SusC"/>
    <property type="match status" value="1"/>
</dbReference>
<dbReference type="Pfam" id="PF00593">
    <property type="entry name" value="TonB_dep_Rec_b-barrel"/>
    <property type="match status" value="1"/>
</dbReference>
<dbReference type="InterPro" id="IPR037066">
    <property type="entry name" value="Plug_dom_sf"/>
</dbReference>
<comment type="similarity">
    <text evidence="8 9">Belongs to the TonB-dependent receptor family.</text>
</comment>
<evidence type="ECO:0000256" key="1">
    <source>
        <dbReference type="ARBA" id="ARBA00004571"/>
    </source>
</evidence>
<dbReference type="InterPro" id="IPR008969">
    <property type="entry name" value="CarboxyPept-like_regulatory"/>
</dbReference>
<dbReference type="InterPro" id="IPR012910">
    <property type="entry name" value="Plug_dom"/>
</dbReference>